<evidence type="ECO:0000256" key="7">
    <source>
        <dbReference type="ARBA" id="ARBA00022644"/>
    </source>
</evidence>
<keyword evidence="9" id="KW-0560">Oxidoreductase</keyword>
<dbReference type="EC" id="1.13.99.1" evidence="4"/>
<dbReference type="PANTHER" id="PTHR12588">
    <property type="entry name" value="MYOINOSITOL OXYGENASE"/>
    <property type="match status" value="1"/>
</dbReference>
<evidence type="ECO:0000256" key="13">
    <source>
        <dbReference type="PIRSR" id="PIRSR607828-2"/>
    </source>
</evidence>
<accession>A0AAX4PAX7</accession>
<evidence type="ECO:0000313" key="15">
    <source>
        <dbReference type="EMBL" id="WZN63073.1"/>
    </source>
</evidence>
<keyword evidence="10 13" id="KW-0408">Iron</keyword>
<evidence type="ECO:0000256" key="14">
    <source>
        <dbReference type="SAM" id="MobiDB-lite"/>
    </source>
</evidence>
<dbReference type="GO" id="GO:0005737">
    <property type="term" value="C:cytoplasm"/>
    <property type="evidence" value="ECO:0007669"/>
    <property type="project" value="UniProtKB-SubCell"/>
</dbReference>
<dbReference type="Proteomes" id="UP001472866">
    <property type="component" value="Chromosome 07"/>
</dbReference>
<comment type="subcellular location">
    <subcellularLocation>
        <location evidence="1">Cytoplasm</location>
    </subcellularLocation>
</comment>
<evidence type="ECO:0000256" key="8">
    <source>
        <dbReference type="ARBA" id="ARBA00022723"/>
    </source>
</evidence>
<evidence type="ECO:0000256" key="4">
    <source>
        <dbReference type="ARBA" id="ARBA00011919"/>
    </source>
</evidence>
<evidence type="ECO:0000256" key="12">
    <source>
        <dbReference type="ARBA" id="ARBA00048271"/>
    </source>
</evidence>
<dbReference type="PANTHER" id="PTHR12588:SF0">
    <property type="entry name" value="INOSITOL OXYGENASE"/>
    <property type="match status" value="1"/>
</dbReference>
<dbReference type="Pfam" id="PF05153">
    <property type="entry name" value="MIOX"/>
    <property type="match status" value="1"/>
</dbReference>
<dbReference type="InterPro" id="IPR007828">
    <property type="entry name" value="Inositol_oxygenase"/>
</dbReference>
<keyword evidence="6" id="KW-0963">Cytoplasm</keyword>
<sequence length="410" mass="45723">MPPASMQYDLPGSASSFPLHHHPQQGQQGQQQGAKDELDAEEMRRQLDLRHGRNRLGLRACASEANLSAYEEVLLRQQATRRSHRGDEDDLDEDDVPMSPASSVARTEEDFTEEFSCDSARSFEGAASLGSDGELTTAAERHPERHHRCLLDDEETVLLSRARQTVDFVDKQRRNYLAGQAYSSPGGDPRPCVSARDALELLSRVRLPSGATARDAGFTCCALARSLRPRDRPMHLAALVHGLGLLSVLEDFGGCPDWAALGETFPVGCKFSEDISFSQYFCSNPDRRKRVFNRPLGCYRKGCGLGSVKMSWGPSEYLHTVLTLLNGTRLDQRTLFLIRHQKFYSLETSRHYRDLLSAEDAATADDLWLFQRCTREASSAAGRNGAAEDASHVEYCEGLLEEFLPNPLEW</sequence>
<protein>
    <recommendedName>
        <fullName evidence="5">Inositol oxygenase</fullName>
        <ecNumber evidence="4">1.13.99.1</ecNumber>
    </recommendedName>
    <alternativeName>
        <fullName evidence="11">Myo-inositol oxygenase</fullName>
    </alternativeName>
</protein>
<comment type="catalytic activity">
    <reaction evidence="12">
        <text>myo-inositol + O2 = D-glucuronate + H2O + H(+)</text>
        <dbReference type="Rhea" id="RHEA:23696"/>
        <dbReference type="ChEBI" id="CHEBI:15377"/>
        <dbReference type="ChEBI" id="CHEBI:15378"/>
        <dbReference type="ChEBI" id="CHEBI:15379"/>
        <dbReference type="ChEBI" id="CHEBI:17268"/>
        <dbReference type="ChEBI" id="CHEBI:58720"/>
        <dbReference type="EC" id="1.13.99.1"/>
    </reaction>
</comment>
<name>A0AAX4PAX7_9CHLO</name>
<feature type="region of interest" description="Disordered" evidence="14">
    <location>
        <begin position="78"/>
        <end position="117"/>
    </location>
</feature>
<dbReference type="GO" id="GO:0050113">
    <property type="term" value="F:inositol oxygenase activity"/>
    <property type="evidence" value="ECO:0007669"/>
    <property type="project" value="UniProtKB-EC"/>
</dbReference>
<keyword evidence="16" id="KW-1185">Reference proteome</keyword>
<organism evidence="15 16">
    <name type="scientific">Chloropicon roscoffensis</name>
    <dbReference type="NCBI Taxonomy" id="1461544"/>
    <lineage>
        <taxon>Eukaryota</taxon>
        <taxon>Viridiplantae</taxon>
        <taxon>Chlorophyta</taxon>
        <taxon>Chloropicophyceae</taxon>
        <taxon>Chloropicales</taxon>
        <taxon>Chloropicaceae</taxon>
        <taxon>Chloropicon</taxon>
    </lineage>
</organism>
<gene>
    <name evidence="15" type="ORF">HKI87_07g46180</name>
</gene>
<dbReference type="SUPFAM" id="SSF109604">
    <property type="entry name" value="HD-domain/PDEase-like"/>
    <property type="match status" value="1"/>
</dbReference>
<evidence type="ECO:0000256" key="10">
    <source>
        <dbReference type="ARBA" id="ARBA00023004"/>
    </source>
</evidence>
<evidence type="ECO:0000256" key="2">
    <source>
        <dbReference type="ARBA" id="ARBA00005167"/>
    </source>
</evidence>
<proteinExistence type="inferred from homology"/>
<evidence type="ECO:0000256" key="11">
    <source>
        <dbReference type="ARBA" id="ARBA00029668"/>
    </source>
</evidence>
<feature type="region of interest" description="Disordered" evidence="14">
    <location>
        <begin position="1"/>
        <end position="39"/>
    </location>
</feature>
<dbReference type="GO" id="GO:0019310">
    <property type="term" value="P:inositol catabolic process"/>
    <property type="evidence" value="ECO:0007669"/>
    <property type="project" value="InterPro"/>
</dbReference>
<keyword evidence="8 13" id="KW-0479">Metal-binding</keyword>
<evidence type="ECO:0000256" key="6">
    <source>
        <dbReference type="ARBA" id="ARBA00022490"/>
    </source>
</evidence>
<evidence type="ECO:0000256" key="9">
    <source>
        <dbReference type="ARBA" id="ARBA00023002"/>
    </source>
</evidence>
<keyword evidence="7" id="KW-0060">Ascorbate biosynthesis</keyword>
<feature type="binding site" evidence="13">
    <location>
        <position position="241"/>
    </location>
    <ligand>
        <name>Fe cation</name>
        <dbReference type="ChEBI" id="CHEBI:24875"/>
        <label>1</label>
    </ligand>
</feature>
<evidence type="ECO:0000256" key="3">
    <source>
        <dbReference type="ARBA" id="ARBA00005286"/>
    </source>
</evidence>
<evidence type="ECO:0000313" key="16">
    <source>
        <dbReference type="Proteomes" id="UP001472866"/>
    </source>
</evidence>
<comment type="pathway">
    <text evidence="2">Polyol metabolism; myo-inositol degradation into D-glucuronate; D-glucuronate from myo-inositol: step 1/1.</text>
</comment>
<dbReference type="EMBL" id="CP151507">
    <property type="protein sequence ID" value="WZN63073.1"/>
    <property type="molecule type" value="Genomic_DNA"/>
</dbReference>
<feature type="compositionally biased region" description="Low complexity" evidence="14">
    <location>
        <begin position="24"/>
        <end position="33"/>
    </location>
</feature>
<evidence type="ECO:0000256" key="5">
    <source>
        <dbReference type="ARBA" id="ARBA00019269"/>
    </source>
</evidence>
<comment type="cofactor">
    <cofactor evidence="13">
        <name>Fe cation</name>
        <dbReference type="ChEBI" id="CHEBI:24875"/>
    </cofactor>
    <text evidence="13">Binds 2 iron ions per subunit.</text>
</comment>
<reference evidence="15 16" key="1">
    <citation type="submission" date="2024-03" db="EMBL/GenBank/DDBJ databases">
        <title>Complete genome sequence of the green alga Chloropicon roscoffensis RCC1871.</title>
        <authorList>
            <person name="Lemieux C."/>
            <person name="Pombert J.-F."/>
            <person name="Otis C."/>
            <person name="Turmel M."/>
        </authorList>
    </citation>
    <scope>NUCLEOTIDE SEQUENCE [LARGE SCALE GENOMIC DNA]</scope>
    <source>
        <strain evidence="15 16">RCC1871</strain>
    </source>
</reference>
<evidence type="ECO:0000256" key="1">
    <source>
        <dbReference type="ARBA" id="ARBA00004496"/>
    </source>
</evidence>
<comment type="similarity">
    <text evidence="3">Belongs to the myo-inositol oxygenase family.</text>
</comment>
<dbReference type="GO" id="GO:0019853">
    <property type="term" value="P:L-ascorbic acid biosynthetic process"/>
    <property type="evidence" value="ECO:0007669"/>
    <property type="project" value="UniProtKB-KW"/>
</dbReference>
<dbReference type="AlphaFoldDB" id="A0AAX4PAX7"/>
<dbReference type="GO" id="GO:0005506">
    <property type="term" value="F:iron ion binding"/>
    <property type="evidence" value="ECO:0007669"/>
    <property type="project" value="InterPro"/>
</dbReference>